<dbReference type="CDD" id="cd14270">
    <property type="entry name" value="UBA"/>
    <property type="match status" value="1"/>
</dbReference>
<dbReference type="GO" id="GO:0005768">
    <property type="term" value="C:endosome"/>
    <property type="evidence" value="ECO:0007669"/>
    <property type="project" value="UniProtKB-SubCell"/>
</dbReference>
<dbReference type="EMBL" id="BRXZ01001126">
    <property type="protein sequence ID" value="GMH63136.1"/>
    <property type="molecule type" value="Genomic_DNA"/>
</dbReference>
<dbReference type="InterPro" id="IPR004328">
    <property type="entry name" value="BRO1_dom"/>
</dbReference>
<dbReference type="PANTHER" id="PTHR23030">
    <property type="entry name" value="PCD6 INTERACTING PROTEIN-RELATED"/>
    <property type="match status" value="1"/>
</dbReference>
<name>A0A9W7A305_9STRA</name>
<sequence length="989" mass="106540">MFTVPLKEPHTTTDISSALEEWLCRDNDDPNIVSSNPNLAESLSTLKRCRSLAVPSTPPSLSSATFRADLHAYHACLLAAESSGFPVSDDSNGTYKLSLKWSCAFEKGKKISRSNLRFERLAILFNAASCESYVAAVEERNTEAGLKRACHSFQVSAGMYQEILNLTSGGLPGATADLSKEGLEMVRDLTLAQAQACVYEKAVGSKKGDKTKGVKASVLSKIAQATADFYSVALTKCKGKSLSRQLDPSWSQNLQSQSLCFNAAANYWEAVNLHQVASATGAGYGAEIARLTMAENFCEQAVMFGKKSNLDTATTETLRDTVNERQEEAIKDNQTVYLEPVPKTNSLSPIKGATLVKPLPIPPSLTDLPPTIPPLFPDLLPKVARGALSRYNKTINENLNLAASSISDADKSARASLARINLPQSLEAHLAGDGLPPAVWEKVSHAQSMQPRATLSSLNSAIAAASTKCRALITAAAATLDGQLRSEREFKEKNGKYEPEVRVERQQEEMRRQIEHYRHLLDNARASDQVVAKNLQSEGTKASFGLLDKTKIMLDTEMPSKDPGSALADKINTTQLQTALMDLTQLMAVRAAALKHFQDAASKYNISQSLSVVPTVPAPTSVDYDKVANEALAKFDEVQIDIQTNIDSQQGLLSRIFEENGKFQSGRKSDATTQLREAFVKKVEGAVETFKSLHEQLVEGKNFYESIVQRLVQLSNTATDQKLMMEMWHDDYLSDVQYRQRTVSQEETDAALAKALAEEGSIDDKRREKEAQERADAAFAASLMASDEQEAENAQLASQIMGEDEEKEKEKAGPPAAAAADGSVSSMLSNWWNGTGTEAPKTGLSQPLTMNQYPAAAPPPPSTASSNSSTHLMASSAYSGSGDGPPLPTGGPPPPVFRDQRSSSYEPPSMGGGGAVVPPPGAPPPSFDAAMAQMGGGGRTAPPPPQAVKADEGKVKQLATMGFQQEAIRVALEHHNNDLEQAMNELLSG</sequence>
<organism evidence="8 9">
    <name type="scientific">Triparma retinervis</name>
    <dbReference type="NCBI Taxonomy" id="2557542"/>
    <lineage>
        <taxon>Eukaryota</taxon>
        <taxon>Sar</taxon>
        <taxon>Stramenopiles</taxon>
        <taxon>Ochrophyta</taxon>
        <taxon>Bolidophyceae</taxon>
        <taxon>Parmales</taxon>
        <taxon>Triparmaceae</taxon>
        <taxon>Triparma</taxon>
    </lineage>
</organism>
<dbReference type="InterPro" id="IPR015940">
    <property type="entry name" value="UBA"/>
</dbReference>
<accession>A0A9W7A305</accession>
<dbReference type="Pfam" id="PF03097">
    <property type="entry name" value="BRO1"/>
    <property type="match status" value="1"/>
</dbReference>
<dbReference type="GO" id="GO:0043328">
    <property type="term" value="P:protein transport to vacuole involved in ubiquitin-dependent protein catabolic process via the multivesicular body sorting pathway"/>
    <property type="evidence" value="ECO:0007669"/>
    <property type="project" value="TreeGrafter"/>
</dbReference>
<feature type="domain" description="UBA" evidence="6">
    <location>
        <begin position="949"/>
        <end position="989"/>
    </location>
</feature>
<keyword evidence="9" id="KW-1185">Reference proteome</keyword>
<feature type="compositionally biased region" description="Polar residues" evidence="5">
    <location>
        <begin position="843"/>
        <end position="852"/>
    </location>
</feature>
<dbReference type="InterPro" id="IPR009060">
    <property type="entry name" value="UBA-like_sf"/>
</dbReference>
<dbReference type="Gene3D" id="1.25.40.280">
    <property type="entry name" value="alix/aip1 like domains"/>
    <property type="match status" value="1"/>
</dbReference>
<dbReference type="Pfam" id="PF00627">
    <property type="entry name" value="UBA"/>
    <property type="match status" value="1"/>
</dbReference>
<dbReference type="SMART" id="SM01041">
    <property type="entry name" value="BRO1"/>
    <property type="match status" value="1"/>
</dbReference>
<dbReference type="Gene3D" id="1.20.120.560">
    <property type="entry name" value="alix/aip1 in complex with the ypdl late domain"/>
    <property type="match status" value="1"/>
</dbReference>
<feature type="domain" description="BRO1" evidence="7">
    <location>
        <begin position="1"/>
        <end position="382"/>
    </location>
</feature>
<evidence type="ECO:0000313" key="8">
    <source>
        <dbReference type="EMBL" id="GMH63136.1"/>
    </source>
</evidence>
<feature type="compositionally biased region" description="Pro residues" evidence="5">
    <location>
        <begin position="917"/>
        <end position="926"/>
    </location>
</feature>
<reference evidence="8" key="1">
    <citation type="submission" date="2022-07" db="EMBL/GenBank/DDBJ databases">
        <title>Genome analysis of Parmales, a sister group of diatoms, reveals the evolutionary specialization of diatoms from phago-mixotrophs to photoautotrophs.</title>
        <authorList>
            <person name="Ban H."/>
            <person name="Sato S."/>
            <person name="Yoshikawa S."/>
            <person name="Kazumasa Y."/>
            <person name="Nakamura Y."/>
            <person name="Ichinomiya M."/>
            <person name="Saitoh K."/>
            <person name="Sato N."/>
            <person name="Blanc-Mathieu R."/>
            <person name="Endo H."/>
            <person name="Kuwata A."/>
            <person name="Ogata H."/>
        </authorList>
    </citation>
    <scope>NUCLEOTIDE SEQUENCE</scope>
</reference>
<dbReference type="SMART" id="SM00165">
    <property type="entry name" value="UBA"/>
    <property type="match status" value="1"/>
</dbReference>
<feature type="compositionally biased region" description="Pro residues" evidence="5">
    <location>
        <begin position="885"/>
        <end position="896"/>
    </location>
</feature>
<proteinExistence type="predicted"/>
<dbReference type="Pfam" id="PF13949">
    <property type="entry name" value="ALIX_LYPXL_bnd"/>
    <property type="match status" value="1"/>
</dbReference>
<feature type="region of interest" description="Disordered" evidence="5">
    <location>
        <begin position="802"/>
        <end position="952"/>
    </location>
</feature>
<feature type="compositionally biased region" description="Polar residues" evidence="5">
    <location>
        <begin position="823"/>
        <end position="836"/>
    </location>
</feature>
<dbReference type="InterPro" id="IPR025304">
    <property type="entry name" value="ALIX_V_dom"/>
</dbReference>
<dbReference type="OrthoDB" id="2141925at2759"/>
<dbReference type="PANTHER" id="PTHR23030:SF30">
    <property type="entry name" value="TYROSINE-PROTEIN PHOSPHATASE NON-RECEPTOR TYPE 23"/>
    <property type="match status" value="1"/>
</dbReference>
<evidence type="ECO:0000256" key="2">
    <source>
        <dbReference type="ARBA" id="ARBA00004496"/>
    </source>
</evidence>
<comment type="subcellular location">
    <subcellularLocation>
        <location evidence="2">Cytoplasm</location>
    </subcellularLocation>
    <subcellularLocation>
        <location evidence="1">Endosome</location>
    </subcellularLocation>
</comment>
<evidence type="ECO:0000256" key="3">
    <source>
        <dbReference type="ARBA" id="ARBA00022490"/>
    </source>
</evidence>
<keyword evidence="3" id="KW-0963">Cytoplasm</keyword>
<evidence type="ECO:0000259" key="6">
    <source>
        <dbReference type="PROSITE" id="PS50030"/>
    </source>
</evidence>
<evidence type="ECO:0000256" key="5">
    <source>
        <dbReference type="SAM" id="MobiDB-lite"/>
    </source>
</evidence>
<protein>
    <submittedName>
        <fullName evidence="8">Uncharacterized protein</fullName>
    </submittedName>
</protein>
<evidence type="ECO:0000259" key="7">
    <source>
        <dbReference type="PROSITE" id="PS51180"/>
    </source>
</evidence>
<gene>
    <name evidence="8" type="ORF">TrRE_jg2598</name>
</gene>
<dbReference type="PROSITE" id="PS50030">
    <property type="entry name" value="UBA"/>
    <property type="match status" value="1"/>
</dbReference>
<dbReference type="InterPro" id="IPR038499">
    <property type="entry name" value="BRO1_sf"/>
</dbReference>
<dbReference type="SUPFAM" id="SSF46934">
    <property type="entry name" value="UBA-like"/>
    <property type="match status" value="1"/>
</dbReference>
<dbReference type="PROSITE" id="PS51180">
    <property type="entry name" value="BRO1"/>
    <property type="match status" value="1"/>
</dbReference>
<comment type="caution">
    <text evidence="8">The sequence shown here is derived from an EMBL/GenBank/DDBJ whole genome shotgun (WGS) entry which is preliminary data.</text>
</comment>
<dbReference type="AlphaFoldDB" id="A0A9W7A305"/>
<keyword evidence="4" id="KW-0967">Endosome</keyword>
<dbReference type="Proteomes" id="UP001165082">
    <property type="component" value="Unassembled WGS sequence"/>
</dbReference>
<dbReference type="Gene3D" id="1.20.140.50">
    <property type="entry name" value="alix/aip1 like domains"/>
    <property type="match status" value="1"/>
</dbReference>
<dbReference type="Gene3D" id="1.10.8.10">
    <property type="entry name" value="DNA helicase RuvA subunit, C-terminal domain"/>
    <property type="match status" value="1"/>
</dbReference>
<evidence type="ECO:0000313" key="9">
    <source>
        <dbReference type="Proteomes" id="UP001165082"/>
    </source>
</evidence>
<evidence type="ECO:0000256" key="1">
    <source>
        <dbReference type="ARBA" id="ARBA00004177"/>
    </source>
</evidence>
<feature type="compositionally biased region" description="Low complexity" evidence="5">
    <location>
        <begin position="813"/>
        <end position="822"/>
    </location>
</feature>
<evidence type="ECO:0000256" key="4">
    <source>
        <dbReference type="ARBA" id="ARBA00022753"/>
    </source>
</evidence>